<feature type="non-terminal residue" evidence="1">
    <location>
        <position position="1"/>
    </location>
</feature>
<organism evidence="1 2">
    <name type="scientific">Bodo saltans</name>
    <name type="common">Flagellated protozoan</name>
    <dbReference type="NCBI Taxonomy" id="75058"/>
    <lineage>
        <taxon>Eukaryota</taxon>
        <taxon>Discoba</taxon>
        <taxon>Euglenozoa</taxon>
        <taxon>Kinetoplastea</taxon>
        <taxon>Metakinetoplastina</taxon>
        <taxon>Eubodonida</taxon>
        <taxon>Bodonidae</taxon>
        <taxon>Bodo</taxon>
    </lineage>
</organism>
<proteinExistence type="predicted"/>
<evidence type="ECO:0000313" key="2">
    <source>
        <dbReference type="Proteomes" id="UP000051952"/>
    </source>
</evidence>
<keyword evidence="2" id="KW-1185">Reference proteome</keyword>
<dbReference type="SUPFAM" id="SSF52047">
    <property type="entry name" value="RNI-like"/>
    <property type="match status" value="2"/>
</dbReference>
<dbReference type="InterPro" id="IPR001611">
    <property type="entry name" value="Leu-rich_rpt"/>
</dbReference>
<protein>
    <submittedName>
        <fullName evidence="1">Leucine-rich repeat protein, putative</fullName>
    </submittedName>
</protein>
<dbReference type="GO" id="GO:0019005">
    <property type="term" value="C:SCF ubiquitin ligase complex"/>
    <property type="evidence" value="ECO:0007669"/>
    <property type="project" value="TreeGrafter"/>
</dbReference>
<dbReference type="Pfam" id="PF13516">
    <property type="entry name" value="LRR_6"/>
    <property type="match status" value="2"/>
</dbReference>
<dbReference type="PANTHER" id="PTHR13318">
    <property type="entry name" value="PARTNER OF PAIRED, ISOFORM B-RELATED"/>
    <property type="match status" value="1"/>
</dbReference>
<dbReference type="EMBL" id="CYKH01001432">
    <property type="protein sequence ID" value="CUI14599.1"/>
    <property type="molecule type" value="Genomic_DNA"/>
</dbReference>
<gene>
    <name evidence="1" type="ORF">BSAL_08340</name>
</gene>
<accession>A0A0S4KG12</accession>
<dbReference type="InterPro" id="IPR006553">
    <property type="entry name" value="Leu-rich_rpt_Cys-con_subtyp"/>
</dbReference>
<dbReference type="Proteomes" id="UP000051952">
    <property type="component" value="Unassembled WGS sequence"/>
</dbReference>
<dbReference type="GO" id="GO:0031146">
    <property type="term" value="P:SCF-dependent proteasomal ubiquitin-dependent protein catabolic process"/>
    <property type="evidence" value="ECO:0007669"/>
    <property type="project" value="TreeGrafter"/>
</dbReference>
<dbReference type="AlphaFoldDB" id="A0A0S4KG12"/>
<evidence type="ECO:0000313" key="1">
    <source>
        <dbReference type="EMBL" id="CUI14599.1"/>
    </source>
</evidence>
<reference evidence="2" key="1">
    <citation type="submission" date="2015-09" db="EMBL/GenBank/DDBJ databases">
        <authorList>
            <consortium name="Pathogen Informatics"/>
        </authorList>
    </citation>
    <scope>NUCLEOTIDE SEQUENCE [LARGE SCALE GENOMIC DNA]</scope>
    <source>
        <strain evidence="2">Lake Konstanz</strain>
    </source>
</reference>
<dbReference type="SMART" id="SM00367">
    <property type="entry name" value="LRR_CC"/>
    <property type="match status" value="5"/>
</dbReference>
<dbReference type="VEuPathDB" id="TriTrypDB:BSAL_08340"/>
<dbReference type="InterPro" id="IPR032675">
    <property type="entry name" value="LRR_dom_sf"/>
</dbReference>
<name>A0A0S4KG12_BODSA</name>
<dbReference type="Gene3D" id="3.80.10.10">
    <property type="entry name" value="Ribonuclease Inhibitor"/>
    <property type="match status" value="2"/>
</dbReference>
<sequence length="342" mass="37237">RRTCAACFVVEVTTCGSARWNKCNWCGNDVPDTSRPVTHLVLSHGVDDEGAEIIASSLVYLKALKLCKCGNLTGLGFEKLFGHPGLETLQVIGAKLGQLSRAATTTATRSITALDLSRCKLSEGNSLLQHIITLPLIRILILEDCAGVDDQSIACLAALKHLQRLRMATCRLSDACLVHLMTLPMLQELDLSDNWRISGSGFVRVTATVTDDSKNNATIIHKRLLPELRTLILLECTEVVKFSGICAFHWLEALDLFRSRSLRDEDLTLISSSLTGLTTLDIGECDRITDAGVAALTSLGSLTNLRFGPTDAFTDSGMLHVAKLLRLTELTVWGYRIDSVGL</sequence>